<evidence type="ECO:0000256" key="1">
    <source>
        <dbReference type="SAM" id="MobiDB-lite"/>
    </source>
</evidence>
<evidence type="ECO:0000313" key="2">
    <source>
        <dbReference type="EMBL" id="KZV95723.1"/>
    </source>
</evidence>
<organism evidence="2 3">
    <name type="scientific">Exidia glandulosa HHB12029</name>
    <dbReference type="NCBI Taxonomy" id="1314781"/>
    <lineage>
        <taxon>Eukaryota</taxon>
        <taxon>Fungi</taxon>
        <taxon>Dikarya</taxon>
        <taxon>Basidiomycota</taxon>
        <taxon>Agaricomycotina</taxon>
        <taxon>Agaricomycetes</taxon>
        <taxon>Auriculariales</taxon>
        <taxon>Exidiaceae</taxon>
        <taxon>Exidia</taxon>
    </lineage>
</organism>
<gene>
    <name evidence="2" type="ORF">EXIGLDRAFT_462477</name>
</gene>
<dbReference type="EMBL" id="KV425952">
    <property type="protein sequence ID" value="KZV95723.1"/>
    <property type="molecule type" value="Genomic_DNA"/>
</dbReference>
<feature type="region of interest" description="Disordered" evidence="1">
    <location>
        <begin position="42"/>
        <end position="95"/>
    </location>
</feature>
<keyword evidence="3" id="KW-1185">Reference proteome</keyword>
<sequence length="95" mass="10312">MLKNLTSTLPVSVKTMPFESYVRAYEPLAPVEAVKRPVVPASLHDKHASESEEPLLPKVKEGTAKAMPAAKAQSSHSVSMKQRGPMFARSPSRSP</sequence>
<name>A0A165K3A1_EXIGL</name>
<dbReference type="Proteomes" id="UP000077266">
    <property type="component" value="Unassembled WGS sequence"/>
</dbReference>
<protein>
    <submittedName>
        <fullName evidence="2">Uncharacterized protein</fullName>
    </submittedName>
</protein>
<evidence type="ECO:0000313" key="3">
    <source>
        <dbReference type="Proteomes" id="UP000077266"/>
    </source>
</evidence>
<dbReference type="AlphaFoldDB" id="A0A165K3A1"/>
<accession>A0A165K3A1</accession>
<proteinExistence type="predicted"/>
<dbReference type="InParanoid" id="A0A165K3A1"/>
<reference evidence="2 3" key="1">
    <citation type="journal article" date="2016" name="Mol. Biol. Evol.">
        <title>Comparative Genomics of Early-Diverging Mushroom-Forming Fungi Provides Insights into the Origins of Lignocellulose Decay Capabilities.</title>
        <authorList>
            <person name="Nagy L.G."/>
            <person name="Riley R."/>
            <person name="Tritt A."/>
            <person name="Adam C."/>
            <person name="Daum C."/>
            <person name="Floudas D."/>
            <person name="Sun H."/>
            <person name="Yadav J.S."/>
            <person name="Pangilinan J."/>
            <person name="Larsson K.H."/>
            <person name="Matsuura K."/>
            <person name="Barry K."/>
            <person name="Labutti K."/>
            <person name="Kuo R."/>
            <person name="Ohm R.A."/>
            <person name="Bhattacharya S.S."/>
            <person name="Shirouzu T."/>
            <person name="Yoshinaga Y."/>
            <person name="Martin F.M."/>
            <person name="Grigoriev I.V."/>
            <person name="Hibbett D.S."/>
        </authorList>
    </citation>
    <scope>NUCLEOTIDE SEQUENCE [LARGE SCALE GENOMIC DNA]</scope>
    <source>
        <strain evidence="2 3">HHB12029</strain>
    </source>
</reference>